<name>A0A369TEY3_9PROT</name>
<dbReference type="PANTHER" id="PTHR24567:SF75">
    <property type="entry name" value="FUMARATE AND NITRATE REDUCTION REGULATORY PROTEIN"/>
    <property type="match status" value="1"/>
</dbReference>
<dbReference type="Gene3D" id="1.10.10.10">
    <property type="entry name" value="Winged helix-like DNA-binding domain superfamily/Winged helix DNA-binding domain"/>
    <property type="match status" value="1"/>
</dbReference>
<dbReference type="InterPro" id="IPR036390">
    <property type="entry name" value="WH_DNA-bd_sf"/>
</dbReference>
<evidence type="ECO:0000313" key="7">
    <source>
        <dbReference type="Proteomes" id="UP000253941"/>
    </source>
</evidence>
<evidence type="ECO:0000256" key="3">
    <source>
        <dbReference type="ARBA" id="ARBA00023163"/>
    </source>
</evidence>
<keyword evidence="2" id="KW-0238">DNA-binding</keyword>
<reference evidence="6 7" key="1">
    <citation type="submission" date="2018-07" db="EMBL/GenBank/DDBJ databases">
        <title>Venubactetium sediminum gen. nov., sp. nov., isolated from a marine solar saltern.</title>
        <authorList>
            <person name="Wang S."/>
        </authorList>
    </citation>
    <scope>NUCLEOTIDE SEQUENCE [LARGE SCALE GENOMIC DNA]</scope>
    <source>
        <strain evidence="6 7">WD2A32</strain>
    </source>
</reference>
<protein>
    <submittedName>
        <fullName evidence="6">Crp/Fnr family transcriptional regulator</fullName>
    </submittedName>
</protein>
<keyword evidence="3" id="KW-0804">Transcription</keyword>
<proteinExistence type="predicted"/>
<dbReference type="SMART" id="SM00419">
    <property type="entry name" value="HTH_CRP"/>
    <property type="match status" value="1"/>
</dbReference>
<feature type="domain" description="HTH crp-type" evidence="5">
    <location>
        <begin position="157"/>
        <end position="230"/>
    </location>
</feature>
<keyword evidence="7" id="KW-1185">Reference proteome</keyword>
<keyword evidence="1" id="KW-0805">Transcription regulation</keyword>
<dbReference type="InterPro" id="IPR050397">
    <property type="entry name" value="Env_Response_Regulators"/>
</dbReference>
<gene>
    <name evidence="6" type="ORF">DRB17_05815</name>
</gene>
<dbReference type="InterPro" id="IPR014710">
    <property type="entry name" value="RmlC-like_jellyroll"/>
</dbReference>
<dbReference type="Proteomes" id="UP000253941">
    <property type="component" value="Unassembled WGS sequence"/>
</dbReference>
<dbReference type="FunFam" id="1.10.10.10:FF:000028">
    <property type="entry name" value="Fumarate/nitrate reduction transcriptional regulator Fnr"/>
    <property type="match status" value="1"/>
</dbReference>
<dbReference type="SUPFAM" id="SSF46785">
    <property type="entry name" value="Winged helix' DNA-binding domain"/>
    <property type="match status" value="1"/>
</dbReference>
<accession>A0A369TEY3</accession>
<organism evidence="6 7">
    <name type="scientific">Ferruginivarius sediminum</name>
    <dbReference type="NCBI Taxonomy" id="2661937"/>
    <lineage>
        <taxon>Bacteria</taxon>
        <taxon>Pseudomonadati</taxon>
        <taxon>Pseudomonadota</taxon>
        <taxon>Alphaproteobacteria</taxon>
        <taxon>Rhodospirillales</taxon>
        <taxon>Rhodospirillaceae</taxon>
        <taxon>Ferruginivarius</taxon>
    </lineage>
</organism>
<dbReference type="PROSITE" id="PS50042">
    <property type="entry name" value="CNMP_BINDING_3"/>
    <property type="match status" value="1"/>
</dbReference>
<dbReference type="SMART" id="SM00100">
    <property type="entry name" value="cNMP"/>
    <property type="match status" value="1"/>
</dbReference>
<dbReference type="Pfam" id="PF00027">
    <property type="entry name" value="cNMP_binding"/>
    <property type="match status" value="1"/>
</dbReference>
<comment type="caution">
    <text evidence="6">The sequence shown here is derived from an EMBL/GenBank/DDBJ whole genome shotgun (WGS) entry which is preliminary data.</text>
</comment>
<dbReference type="InterPro" id="IPR000595">
    <property type="entry name" value="cNMP-bd_dom"/>
</dbReference>
<evidence type="ECO:0000259" key="4">
    <source>
        <dbReference type="PROSITE" id="PS50042"/>
    </source>
</evidence>
<dbReference type="SUPFAM" id="SSF51206">
    <property type="entry name" value="cAMP-binding domain-like"/>
    <property type="match status" value="1"/>
</dbReference>
<dbReference type="Gene3D" id="2.60.120.10">
    <property type="entry name" value="Jelly Rolls"/>
    <property type="match status" value="1"/>
</dbReference>
<evidence type="ECO:0000256" key="1">
    <source>
        <dbReference type="ARBA" id="ARBA00023015"/>
    </source>
</evidence>
<dbReference type="InterPro" id="IPR012318">
    <property type="entry name" value="HTH_CRP"/>
</dbReference>
<dbReference type="EMBL" id="QPMH01000004">
    <property type="protein sequence ID" value="RDD62677.1"/>
    <property type="molecule type" value="Genomic_DNA"/>
</dbReference>
<dbReference type="CDD" id="cd00038">
    <property type="entry name" value="CAP_ED"/>
    <property type="match status" value="1"/>
</dbReference>
<dbReference type="PROSITE" id="PS51063">
    <property type="entry name" value="HTH_CRP_2"/>
    <property type="match status" value="1"/>
</dbReference>
<evidence type="ECO:0000256" key="2">
    <source>
        <dbReference type="ARBA" id="ARBA00023125"/>
    </source>
</evidence>
<evidence type="ECO:0000313" key="6">
    <source>
        <dbReference type="EMBL" id="RDD62677.1"/>
    </source>
</evidence>
<dbReference type="GO" id="GO:0003677">
    <property type="term" value="F:DNA binding"/>
    <property type="evidence" value="ECO:0007669"/>
    <property type="project" value="UniProtKB-KW"/>
</dbReference>
<dbReference type="Pfam" id="PF13545">
    <property type="entry name" value="HTH_Crp_2"/>
    <property type="match status" value="1"/>
</dbReference>
<dbReference type="PANTHER" id="PTHR24567">
    <property type="entry name" value="CRP FAMILY TRANSCRIPTIONAL REGULATORY PROTEIN"/>
    <property type="match status" value="1"/>
</dbReference>
<evidence type="ECO:0000259" key="5">
    <source>
        <dbReference type="PROSITE" id="PS51063"/>
    </source>
</evidence>
<dbReference type="CDD" id="cd00092">
    <property type="entry name" value="HTH_CRP"/>
    <property type="match status" value="1"/>
</dbReference>
<sequence length="251" mass="27326">MRERGAAGLATMPQACARCRVRNGSLCQDFLKPRVGCRGVQPTHSALRRGDTLFCEGDTARYAYVIASGVVMAYKVMTDGRRLVTGFLFPGDAMGEDCPDVHSYSAEAAADATVCMYPHDGLLALVEADPGLGRQVLKRAHENLSTARDQMLMLASMSARERVAHFLMRMSAAAVRRGEPATVLWLPLSRTLIGDHLGLTMETVSRTLTQFRRERLIAIRGSEIELCDLSTLSELAGLPPPNPVLELLPAV</sequence>
<dbReference type="GO" id="GO:0005829">
    <property type="term" value="C:cytosol"/>
    <property type="evidence" value="ECO:0007669"/>
    <property type="project" value="TreeGrafter"/>
</dbReference>
<dbReference type="GO" id="GO:0003700">
    <property type="term" value="F:DNA-binding transcription factor activity"/>
    <property type="evidence" value="ECO:0007669"/>
    <property type="project" value="TreeGrafter"/>
</dbReference>
<feature type="domain" description="Cyclic nucleotide-binding" evidence="4">
    <location>
        <begin position="50"/>
        <end position="96"/>
    </location>
</feature>
<dbReference type="InterPro" id="IPR018490">
    <property type="entry name" value="cNMP-bd_dom_sf"/>
</dbReference>
<dbReference type="InterPro" id="IPR036388">
    <property type="entry name" value="WH-like_DNA-bd_sf"/>
</dbReference>
<dbReference type="PRINTS" id="PR00034">
    <property type="entry name" value="HTHCRP"/>
</dbReference>
<dbReference type="AlphaFoldDB" id="A0A369TEY3"/>